<dbReference type="PANTHER" id="PTHR43158">
    <property type="entry name" value="SKFA PEPTIDE EXPORT ATP-BINDING PROTEIN SKFE"/>
    <property type="match status" value="1"/>
</dbReference>
<dbReference type="Gene3D" id="3.40.50.300">
    <property type="entry name" value="P-loop containing nucleotide triphosphate hydrolases"/>
    <property type="match status" value="1"/>
</dbReference>
<evidence type="ECO:0000313" key="5">
    <source>
        <dbReference type="Proteomes" id="UP000186313"/>
    </source>
</evidence>
<feature type="domain" description="ABC transporter" evidence="3">
    <location>
        <begin position="8"/>
        <end position="234"/>
    </location>
</feature>
<evidence type="ECO:0000256" key="1">
    <source>
        <dbReference type="ARBA" id="ARBA00022741"/>
    </source>
</evidence>
<dbReference type="SMART" id="SM00382">
    <property type="entry name" value="AAA"/>
    <property type="match status" value="1"/>
</dbReference>
<dbReference type="GO" id="GO:0016887">
    <property type="term" value="F:ATP hydrolysis activity"/>
    <property type="evidence" value="ECO:0007669"/>
    <property type="project" value="InterPro"/>
</dbReference>
<organism evidence="4 5">
    <name type="scientific">Vibrio panuliri</name>
    <dbReference type="NCBI Taxonomy" id="1381081"/>
    <lineage>
        <taxon>Bacteria</taxon>
        <taxon>Pseudomonadati</taxon>
        <taxon>Pseudomonadota</taxon>
        <taxon>Gammaproteobacteria</taxon>
        <taxon>Vibrionales</taxon>
        <taxon>Vibrionaceae</taxon>
        <taxon>Vibrio</taxon>
    </lineage>
</organism>
<evidence type="ECO:0000256" key="2">
    <source>
        <dbReference type="ARBA" id="ARBA00022840"/>
    </source>
</evidence>
<dbReference type="OrthoDB" id="9804819at2"/>
<accession>A0A1Q9HQA4</accession>
<reference evidence="4 5" key="1">
    <citation type="submission" date="2016-09" db="EMBL/GenBank/DDBJ databases">
        <title>Genomic Taxonomy of the Vibrionaceae.</title>
        <authorList>
            <person name="Gonzalez-Castillo A."/>
            <person name="Gomez-Gil B."/>
            <person name="Enciso-Ibarra K."/>
        </authorList>
    </citation>
    <scope>NUCLEOTIDE SEQUENCE [LARGE SCALE GENOMIC DNA]</scope>
    <source>
        <strain evidence="4 5">CAIM 703</strain>
    </source>
</reference>
<dbReference type="InterPro" id="IPR027417">
    <property type="entry name" value="P-loop_NTPase"/>
</dbReference>
<dbReference type="RefSeq" id="WP_075705683.1">
    <property type="nucleotide sequence ID" value="NZ_MJMJ01000001.1"/>
</dbReference>
<protein>
    <submittedName>
        <fullName evidence="4">ABC transporter ATP-binding protein</fullName>
    </submittedName>
</protein>
<dbReference type="CDD" id="cd03230">
    <property type="entry name" value="ABC_DR_subfamily_A"/>
    <property type="match status" value="1"/>
</dbReference>
<gene>
    <name evidence="4" type="ORF">BIY22_00755</name>
</gene>
<keyword evidence="2 4" id="KW-0067">ATP-binding</keyword>
<dbReference type="EMBL" id="MJMJ01000001">
    <property type="protein sequence ID" value="OLQ93054.1"/>
    <property type="molecule type" value="Genomic_DNA"/>
</dbReference>
<dbReference type="InterPro" id="IPR003439">
    <property type="entry name" value="ABC_transporter-like_ATP-bd"/>
</dbReference>
<comment type="caution">
    <text evidence="4">The sequence shown here is derived from an EMBL/GenBank/DDBJ whole genome shotgun (WGS) entry which is preliminary data.</text>
</comment>
<dbReference type="STRING" id="1381081.BIY22_00755"/>
<dbReference type="Proteomes" id="UP000186313">
    <property type="component" value="Unassembled WGS sequence"/>
</dbReference>
<dbReference type="AlphaFoldDB" id="A0A1Q9HQA4"/>
<keyword evidence="1" id="KW-0547">Nucleotide-binding</keyword>
<dbReference type="InterPro" id="IPR003593">
    <property type="entry name" value="AAA+_ATPase"/>
</dbReference>
<proteinExistence type="predicted"/>
<sequence>MNSAQPVIAIENLSHSYGNKAIYHNLNLTIEPGTKFGLLGKNGVGKSTLINLLMGYLQPQQGKCLLFGERTQDLSAQTRARIALLYEGFISYDSMSVKQVERFFSSFYPAWQKRYFDELVALMDINLNQPLSSLSFGQKSQVVLGLVLAQDADLLILDDYSMGLDAGYRQLFVDYLSDYLSGTQKTVLITTHVMNDLENLVDHIAIVDRTTEVYQSSMKEFNQRFSCYQMPSELLDKQTPLVHRYEHYRNQHLIYSFAGQSQLEQQIGTTLTPVAMNFEQRFLGYVGKY</sequence>
<dbReference type="PROSITE" id="PS50893">
    <property type="entry name" value="ABC_TRANSPORTER_2"/>
    <property type="match status" value="1"/>
</dbReference>
<dbReference type="GO" id="GO:0005524">
    <property type="term" value="F:ATP binding"/>
    <property type="evidence" value="ECO:0007669"/>
    <property type="project" value="UniProtKB-KW"/>
</dbReference>
<dbReference type="SUPFAM" id="SSF52540">
    <property type="entry name" value="P-loop containing nucleoside triphosphate hydrolases"/>
    <property type="match status" value="1"/>
</dbReference>
<evidence type="ECO:0000259" key="3">
    <source>
        <dbReference type="PROSITE" id="PS50893"/>
    </source>
</evidence>
<evidence type="ECO:0000313" key="4">
    <source>
        <dbReference type="EMBL" id="OLQ93054.1"/>
    </source>
</evidence>
<dbReference type="Pfam" id="PF00005">
    <property type="entry name" value="ABC_tran"/>
    <property type="match status" value="1"/>
</dbReference>
<dbReference type="PANTHER" id="PTHR43158:SF10">
    <property type="entry name" value="ABC TRANSPORTER ATP-BINDING PROTEIN YTRB"/>
    <property type="match status" value="1"/>
</dbReference>
<name>A0A1Q9HQA4_9VIBR</name>